<evidence type="ECO:0000256" key="3">
    <source>
        <dbReference type="ARBA" id="ARBA00011964"/>
    </source>
</evidence>
<protein>
    <recommendedName>
        <fullName evidence="3">dolichyl-P-Man:Man5GlcNAc2-PP-dolichol alpha-1,3-mannosyltransferase</fullName>
        <ecNumber evidence="3">2.4.1.258</ecNumber>
    </recommendedName>
</protein>
<feature type="transmembrane region" description="Helical" evidence="11">
    <location>
        <begin position="296"/>
        <end position="319"/>
    </location>
</feature>
<evidence type="ECO:0000256" key="8">
    <source>
        <dbReference type="ARBA" id="ARBA00022989"/>
    </source>
</evidence>
<dbReference type="GO" id="GO:0052925">
    <property type="term" value="F:dol-P-Man:Man(5)GlcNAc(2)-PP-Dol alpha-1,3-mannosyltransferase activity"/>
    <property type="evidence" value="ECO:0007669"/>
    <property type="project" value="UniProtKB-EC"/>
</dbReference>
<keyword evidence="6 11" id="KW-0812">Transmembrane</keyword>
<feature type="transmembrane region" description="Helical" evidence="11">
    <location>
        <begin position="384"/>
        <end position="405"/>
    </location>
</feature>
<evidence type="ECO:0000313" key="13">
    <source>
        <dbReference type="WBParaSite" id="ALUE_0001585301-mRNA-1"/>
    </source>
</evidence>
<evidence type="ECO:0000256" key="1">
    <source>
        <dbReference type="ARBA" id="ARBA00004477"/>
    </source>
</evidence>
<comment type="catalytic activity">
    <reaction evidence="10">
        <text>an alpha-D-Man-(1-&gt;2)-alpha-D-Man-(1-&gt;2)-alpha-D-Man-(1-&gt;3)-[alpha-D-Man-(1-&gt;6)]-beta-D-Man-(1-&gt;4)-beta-D-GlcNAc-(1-&gt;4)-alpha-D-GlcNAc-diphospho-di-trans,poly-cis-dolichol + a di-trans,poly-cis-dolichyl beta-D-mannosyl phosphate = an alpha-D-Man-(1-&gt;2)-alpha-D-Man-(1-&gt;2)-alpha-D-Man-(1-&gt;3)-[alpha-D-Man-(1-&gt;3)-alpha-D-Man-(1-&gt;6)]-beta-D-Man-(1-&gt;4)-beta-D-GlcNAc-(1-&gt;4)-alpha-D-GlcNAc-diphospho-di-trans,poly-cis-dolichol + a di-trans,poly-cis-dolichyl phosphate + H(+)</text>
        <dbReference type="Rhea" id="RHEA:29527"/>
        <dbReference type="Rhea" id="RHEA-COMP:19498"/>
        <dbReference type="Rhea" id="RHEA-COMP:19501"/>
        <dbReference type="Rhea" id="RHEA-COMP:19516"/>
        <dbReference type="Rhea" id="RHEA-COMP:19517"/>
        <dbReference type="ChEBI" id="CHEBI:15378"/>
        <dbReference type="ChEBI" id="CHEBI:57683"/>
        <dbReference type="ChEBI" id="CHEBI:58211"/>
        <dbReference type="ChEBI" id="CHEBI:132515"/>
        <dbReference type="ChEBI" id="CHEBI:132516"/>
        <dbReference type="EC" id="2.4.1.258"/>
    </reaction>
    <physiologicalReaction direction="left-to-right" evidence="10">
        <dbReference type="Rhea" id="RHEA:29528"/>
    </physiologicalReaction>
</comment>
<feature type="transmembrane region" description="Helical" evidence="11">
    <location>
        <begin position="187"/>
        <end position="204"/>
    </location>
</feature>
<feature type="transmembrane region" description="Helical" evidence="11">
    <location>
        <begin position="240"/>
        <end position="260"/>
    </location>
</feature>
<evidence type="ECO:0000256" key="4">
    <source>
        <dbReference type="ARBA" id="ARBA00022676"/>
    </source>
</evidence>
<evidence type="ECO:0000256" key="9">
    <source>
        <dbReference type="ARBA" id="ARBA00023136"/>
    </source>
</evidence>
<feature type="transmembrane region" description="Helical" evidence="11">
    <location>
        <begin position="132"/>
        <end position="151"/>
    </location>
</feature>
<organism evidence="12 13">
    <name type="scientific">Ascaris lumbricoides</name>
    <name type="common">Giant roundworm</name>
    <dbReference type="NCBI Taxonomy" id="6252"/>
    <lineage>
        <taxon>Eukaryota</taxon>
        <taxon>Metazoa</taxon>
        <taxon>Ecdysozoa</taxon>
        <taxon>Nematoda</taxon>
        <taxon>Chromadorea</taxon>
        <taxon>Rhabditida</taxon>
        <taxon>Spirurina</taxon>
        <taxon>Ascaridomorpha</taxon>
        <taxon>Ascaridoidea</taxon>
        <taxon>Ascarididae</taxon>
        <taxon>Ascaris</taxon>
    </lineage>
</organism>
<evidence type="ECO:0000256" key="2">
    <source>
        <dbReference type="ARBA" id="ARBA00004922"/>
    </source>
</evidence>
<dbReference type="EC" id="2.4.1.258" evidence="3"/>
<keyword evidence="8 11" id="KW-1133">Transmembrane helix</keyword>
<feature type="transmembrane region" description="Helical" evidence="11">
    <location>
        <begin position="326"/>
        <end position="347"/>
    </location>
</feature>
<evidence type="ECO:0000256" key="11">
    <source>
        <dbReference type="SAM" id="Phobius"/>
    </source>
</evidence>
<keyword evidence="12" id="KW-1185">Reference proteome</keyword>
<feature type="transmembrane region" description="Helical" evidence="11">
    <location>
        <begin position="23"/>
        <end position="44"/>
    </location>
</feature>
<evidence type="ECO:0000256" key="5">
    <source>
        <dbReference type="ARBA" id="ARBA00022679"/>
    </source>
</evidence>
<feature type="transmembrane region" description="Helical" evidence="11">
    <location>
        <begin position="108"/>
        <end position="126"/>
    </location>
</feature>
<sequence>MAFIDRPLVRSLSCFLLTVNSPGFIITAVLLLLAESLLCTIIIWKVPYTEIDWSTYMQQASCYMRGIRNYSLIEGDTGPVVYPAGHIFVYRILSALTNGGKDIRRGQYIFEFLYLITLILVFRIYYKSRKIPVLQIPSFVLIFLCCTSYRIHSIFILRLFNDPIAMLLFYIALNFWLSHQWLTGCIFYSYPAGHIFVYRILSALTNGGKDIRRGQYIFEFLYLITLILVFRIYYKSRKIPVLQIPSFVLIFLCCTSYRIHSIFILRLFNDPIAMLLFYIALNFWLSHQWLTGCIFYSLAVSIKMNVLLFAPAVFFILLLNNGPAKTTFLLAVCGVVQLYIATPFLLYDPVSYLKRSFDLGRVFLFKWTVNWRFLREEVFLDKRLHVTLLVLHALLLLAFAGKVWFRSHGGLVLLLHNLSRGLRTRIGSNEVLMALFTANLLGICVARSLHYQFYSWYFHSLPYLLFSTVPFEVIPDSGNTAESTKKLPNILCHNKDGDIVGCRIVLEYVPVDGAQFGDVTCLSFVYYRDCYLQ</sequence>
<keyword evidence="9 11" id="KW-0472">Membrane</keyword>
<dbReference type="WBParaSite" id="ALUE_0001585301-mRNA-1">
    <property type="protein sequence ID" value="ALUE_0001585301-mRNA-1"/>
    <property type="gene ID" value="ALUE_0001585301"/>
</dbReference>
<name>A0A0M3ID10_ASCLU</name>
<reference evidence="13" key="1">
    <citation type="submission" date="2017-02" db="UniProtKB">
        <authorList>
            <consortium name="WormBaseParasite"/>
        </authorList>
    </citation>
    <scope>IDENTIFICATION</scope>
</reference>
<evidence type="ECO:0000313" key="12">
    <source>
        <dbReference type="Proteomes" id="UP000036681"/>
    </source>
</evidence>
<feature type="transmembrane region" description="Helical" evidence="11">
    <location>
        <begin position="272"/>
        <end position="290"/>
    </location>
</feature>
<dbReference type="PANTHER" id="PTHR12646">
    <property type="entry name" value="NOT56 - RELATED"/>
    <property type="match status" value="1"/>
</dbReference>
<evidence type="ECO:0000256" key="6">
    <source>
        <dbReference type="ARBA" id="ARBA00022692"/>
    </source>
</evidence>
<feature type="transmembrane region" description="Helical" evidence="11">
    <location>
        <begin position="216"/>
        <end position="234"/>
    </location>
</feature>
<comment type="subcellular location">
    <subcellularLocation>
        <location evidence="1">Endoplasmic reticulum membrane</location>
        <topology evidence="1">Multi-pass membrane protein</topology>
    </subcellularLocation>
</comment>
<dbReference type="PANTHER" id="PTHR12646:SF0">
    <property type="entry name" value="DOL-P-MAN:MAN(5)GLCNAC(2)-PP-DOL ALPHA-1,3-MANNOSYLTRANSFERASE"/>
    <property type="match status" value="1"/>
</dbReference>
<comment type="pathway">
    <text evidence="2">Protein modification; protein glycosylation.</text>
</comment>
<dbReference type="Proteomes" id="UP000036681">
    <property type="component" value="Unplaced"/>
</dbReference>
<dbReference type="GO" id="GO:0005789">
    <property type="term" value="C:endoplasmic reticulum membrane"/>
    <property type="evidence" value="ECO:0007669"/>
    <property type="project" value="UniProtKB-SubCell"/>
</dbReference>
<dbReference type="Pfam" id="PF05208">
    <property type="entry name" value="ALG3"/>
    <property type="match status" value="2"/>
</dbReference>
<evidence type="ECO:0000256" key="7">
    <source>
        <dbReference type="ARBA" id="ARBA00022824"/>
    </source>
</evidence>
<dbReference type="AlphaFoldDB" id="A0A0M3ID10"/>
<keyword evidence="4" id="KW-0328">Glycosyltransferase</keyword>
<accession>A0A0M3ID10</accession>
<proteinExistence type="predicted"/>
<dbReference type="InterPro" id="IPR007873">
    <property type="entry name" value="Glycosyltransferase_ALG3"/>
</dbReference>
<keyword evidence="5" id="KW-0808">Transferase</keyword>
<evidence type="ECO:0000256" key="10">
    <source>
        <dbReference type="ARBA" id="ARBA00049506"/>
    </source>
</evidence>
<feature type="transmembrane region" description="Helical" evidence="11">
    <location>
        <begin position="426"/>
        <end position="450"/>
    </location>
</feature>
<keyword evidence="7" id="KW-0256">Endoplasmic reticulum</keyword>